<dbReference type="Pfam" id="PF14258">
    <property type="entry name" value="DUF4350"/>
    <property type="match status" value="1"/>
</dbReference>
<dbReference type="NCBIfam" id="NF038032">
    <property type="entry name" value="CehA_McbA_metalo"/>
    <property type="match status" value="1"/>
</dbReference>
<evidence type="ECO:0000256" key="1">
    <source>
        <dbReference type="SAM" id="MobiDB-lite"/>
    </source>
</evidence>
<dbReference type="InterPro" id="IPR001322">
    <property type="entry name" value="Lamin_tail_dom"/>
</dbReference>
<dbReference type="InterPro" id="IPR011635">
    <property type="entry name" value="CARDB"/>
</dbReference>
<dbReference type="PROSITE" id="PS51841">
    <property type="entry name" value="LTD"/>
    <property type="match status" value="1"/>
</dbReference>
<dbReference type="InterPro" id="IPR036415">
    <property type="entry name" value="Lamin_tail_dom_sf"/>
</dbReference>
<dbReference type="CDD" id="cd03524">
    <property type="entry name" value="RPA2_OBF_family"/>
    <property type="match status" value="1"/>
</dbReference>
<sequence>MVRNGIYDCHHFNWRDTQFMRKRKKWTSVTISSFVLANTLLSNLLVGQAHADQANHVLISEVYGGGGNAGANYKNDFIELYNPTSQDIDLTGWSVQYASAAGVFGSNKTTLSGTIKAHGYYLVQGAKGSGGTLDLPTPDATGNLNLSATAGKAALSKTSDTITAKADANVVDYVGFGSTASEFEGSGPAAAPSNTKSVERKANDGTDPTADGAGKGNGLDTDDNKNDFVAADPNPQNTTTPIEPSLGPTISDIKATEADGTLVNEGQTLTVEGTVTVANQIVGSNSYYIQDSTGGINVYGYASAVNPGDRVRVTGVITNYKGLAELTQPTVDKIGTSPVPAPIHTTIADLNAFTTAEPMEGKLVTITGKVTNVPTSLPANVTVQDSTGKNLTVRVIATTGISLSAFQVNHTYSFAGLIGQYDSTSPYDSGYQLFPRSTSDVSEVFPLTVTHTPIKESVKGADLQISAMATGATSVKVFYKQPADSAYKSVDMTSTDSTNYAAAIPGTELTGDSFVYYIEAKSQSETQTVGSAAAPFTVSTAIDTTGPTINGEQPARLAKIESKQPVISVMLSDPSGVDPAKVTISVDNQDFTSQATITADKVLLPISNDLTIGTHNVTVIAYDTKGNKTEDTWAFEVTPQFAGGSHYRGTTHNHTNVSHDATGNPEEALKAAQAHDYDWFAFSDHSHDIDPEKLGQDSTAHNGMPERIGGTEWQKTKDLSAQYTNNGSFVVFPAFEMTSTTWGHSNVFGTDNFIDRNIDNKKYQDLNSYYAWILTYDNIAAQFNHPDMSANAFNNFMPYDSKVDKLFTMLEVGNGSGNYGYANAEQKFFDALNLGWHVAPTFGEDNHDGTWGQTMKRTVIVSNDLSKDSLLDSMKNMRVYMEEDPNFELDVLANGAYMGATVDGSTLAFDIIGSDPVAESNADPKFSYLPSSYKSDDRIQKVELLTNGEKVVDSIQPMTKDFTWNPTVPVTGGQQWFVVRVTQMDGERIYSAPIWTKDKAVDVRVSGIDVVGGIVAGKDANLTAGISNLGTNDLTNLNVNFYLDSVDPANKIGSATIDSVQAKNVKQVQVTWKNPIAGNHTIIAVVDAPQGDNPADNQFSKQVSIKQPLGLTVMIDAAHGNENTSTDPGTYKNNFKLFRDLLEKEGYTVVENTSPLTVDTLAGVKVLIITHPTTDLTADENTVVANYVKNGGSLLLSDKSNFRNDVTINNDLLTQMGSAIQFNNDGIYDDTKEGNFWSNPLTSKFAVRLHTEPVSNYITDQMPTPSINYYSGASLEGAGRTALTTSNTVTILAHGNETSYQNSLTGDGYKYDDVSDDHGGSVIPAIASEVIGSGKIIVSGMNFANDKQLDESYDPVGNDEFALNSIEWLAGRGTTISSIGDERKQPDGTSVVVEGIVTTGAGTFYDAFYLQDSTGGIMAFQEVPEGSLKLGDKVRVYGHIKTFENNKELEFTSFATDVIKIGETAPVEPKAVSTEESVSDENQGLLVKASGKIVSKYDANSYVINDGSGNVLVFTDGYIVNQTGPVPDLKVGDTLEAVGIAGKFAEGNRIRVRDTRELQVKVDAGAPATTAQVNPEKPDGSNGWYKNDVTVTLKAYDEESGIQATEYRINGESWATYTAPIVLSKDGVHQIEYRSMDNAGNTEASQEVVVKLDKTAPVVNASVDQPVLSVPNHKMVPIHATVVATDSLAGVDSIVLESITANETLASDDIQDATIGSEDYTFGIRAEREGMEDGRIYTITYRVTDQAGNVTAATTTVTVPKGNSTK</sequence>
<dbReference type="Gene3D" id="2.60.40.10">
    <property type="entry name" value="Immunoglobulins"/>
    <property type="match status" value="2"/>
</dbReference>
<organism evidence="3 4">
    <name type="scientific">Paenibacillus montanisoli</name>
    <dbReference type="NCBI Taxonomy" id="2081970"/>
    <lineage>
        <taxon>Bacteria</taxon>
        <taxon>Bacillati</taxon>
        <taxon>Bacillota</taxon>
        <taxon>Bacilli</taxon>
        <taxon>Bacillales</taxon>
        <taxon>Paenibacillaceae</taxon>
        <taxon>Paenibacillus</taxon>
    </lineage>
</organism>
<dbReference type="SUPFAM" id="SSF74853">
    <property type="entry name" value="Lamin A/C globular tail domain"/>
    <property type="match status" value="1"/>
</dbReference>
<evidence type="ECO:0000259" key="2">
    <source>
        <dbReference type="PROSITE" id="PS51841"/>
    </source>
</evidence>
<evidence type="ECO:0000313" key="4">
    <source>
        <dbReference type="Proteomes" id="UP000249260"/>
    </source>
</evidence>
<dbReference type="OrthoDB" id="9801679at2"/>
<dbReference type="Proteomes" id="UP000249260">
    <property type="component" value="Unassembled WGS sequence"/>
</dbReference>
<evidence type="ECO:0000313" key="3">
    <source>
        <dbReference type="EMBL" id="RAP73760.1"/>
    </source>
</evidence>
<proteinExistence type="predicted"/>
<dbReference type="Gene3D" id="3.20.20.140">
    <property type="entry name" value="Metal-dependent hydrolases"/>
    <property type="match status" value="1"/>
</dbReference>
<dbReference type="SUPFAM" id="SSF52317">
    <property type="entry name" value="Class I glutamine amidotransferase-like"/>
    <property type="match status" value="1"/>
</dbReference>
<feature type="region of interest" description="Disordered" evidence="1">
    <location>
        <begin position="181"/>
        <end position="248"/>
    </location>
</feature>
<protein>
    <submittedName>
        <fullName evidence="3">Ig domain-containing protein group 2 domain-containing protein</fullName>
    </submittedName>
</protein>
<feature type="domain" description="LTD" evidence="2">
    <location>
        <begin position="49"/>
        <end position="178"/>
    </location>
</feature>
<dbReference type="InterPro" id="IPR029062">
    <property type="entry name" value="Class_I_gatase-like"/>
</dbReference>
<gene>
    <name evidence="3" type="ORF">DL346_26255</name>
</gene>
<dbReference type="NCBIfam" id="NF047446">
    <property type="entry name" value="barrel_OmpL47"/>
    <property type="match status" value="1"/>
</dbReference>
<dbReference type="InterPro" id="IPR025646">
    <property type="entry name" value="DUF4350"/>
</dbReference>
<dbReference type="Pfam" id="PF07705">
    <property type="entry name" value="CARDB"/>
    <property type="match status" value="1"/>
</dbReference>
<dbReference type="InterPro" id="IPR013783">
    <property type="entry name" value="Ig-like_fold"/>
</dbReference>
<keyword evidence="4" id="KW-1185">Reference proteome</keyword>
<dbReference type="Gene3D" id="3.30.1920.20">
    <property type="match status" value="1"/>
</dbReference>
<dbReference type="InterPro" id="IPR058094">
    <property type="entry name" value="Ig-like_OmpL47-like"/>
</dbReference>
<accession>A0A328TTZ2</accession>
<dbReference type="EMBL" id="QLUW01000006">
    <property type="protein sequence ID" value="RAP73760.1"/>
    <property type="molecule type" value="Genomic_DNA"/>
</dbReference>
<reference evidence="3 4" key="1">
    <citation type="submission" date="2018-06" db="EMBL/GenBank/DDBJ databases">
        <title>Paenibacillus montanisoli sp. nov., isolated from mountain area soil.</title>
        <authorList>
            <person name="Wu M."/>
        </authorList>
    </citation>
    <scope>NUCLEOTIDE SEQUENCE [LARGE SCALE GENOMIC DNA]</scope>
    <source>
        <strain evidence="3 4">RA17</strain>
    </source>
</reference>
<comment type="caution">
    <text evidence="3">The sequence shown here is derived from an EMBL/GenBank/DDBJ whole genome shotgun (WGS) entry which is preliminary data.</text>
</comment>
<dbReference type="Pfam" id="PF00932">
    <property type="entry name" value="LTD"/>
    <property type="match status" value="1"/>
</dbReference>
<name>A0A328TTZ2_9BACL</name>
<dbReference type="SUPFAM" id="SSF89550">
    <property type="entry name" value="PHP domain-like"/>
    <property type="match status" value="1"/>
</dbReference>
<dbReference type="InterPro" id="IPR016195">
    <property type="entry name" value="Pol/histidinol_Pase-like"/>
</dbReference>
<dbReference type="CDD" id="cd04486">
    <property type="entry name" value="YhcR_OBF_like"/>
    <property type="match status" value="1"/>
</dbReference>